<gene>
    <name evidence="1" type="ORF">ACFPH8_06865</name>
</gene>
<proteinExistence type="predicted"/>
<keyword evidence="2" id="KW-1185">Reference proteome</keyword>
<evidence type="ECO:0000313" key="1">
    <source>
        <dbReference type="EMBL" id="MFC5195047.1"/>
    </source>
</evidence>
<accession>A0ABW0C4A4</accession>
<protein>
    <submittedName>
        <fullName evidence="1">DUF1853 family protein</fullName>
    </submittedName>
</protein>
<reference evidence="2" key="1">
    <citation type="journal article" date="2019" name="Int. J. Syst. Evol. Microbiol.">
        <title>The Global Catalogue of Microorganisms (GCM) 10K type strain sequencing project: providing services to taxonomists for standard genome sequencing and annotation.</title>
        <authorList>
            <consortium name="The Broad Institute Genomics Platform"/>
            <consortium name="The Broad Institute Genome Sequencing Center for Infectious Disease"/>
            <person name="Wu L."/>
            <person name="Ma J."/>
        </authorList>
    </citation>
    <scope>NUCLEOTIDE SEQUENCE [LARGE SCALE GENOMIC DNA]</scope>
    <source>
        <strain evidence="2">JCM 17978</strain>
    </source>
</reference>
<dbReference type="Pfam" id="PF08907">
    <property type="entry name" value="DUF1853"/>
    <property type="match status" value="1"/>
</dbReference>
<dbReference type="Proteomes" id="UP001596162">
    <property type="component" value="Unassembled WGS sequence"/>
</dbReference>
<sequence>MHSELDSIEQQYQGYKQTPALWLESAIMGISQLTLPNNSIDSYIKTLPKNLRLGKRVEQFVFNELEQNDAVSILVENIQIQELKQTIGELDAIITLNNEPIHLEIVYKFYVYDDSVGITETDHFIGPNRKDSLVEKLTKLKNKQLPLLYKPQTKTLLANLKLDVSKIQQKVCFKALLFLPYKKEIMLKELNPDCIVGIYLRKEHVATFETCSFYFPSKPDWLIQPHHAVNWIDYEASQEDLNRIYIEKNSACCWIKQADDSIIKSFIVWW</sequence>
<comment type="caution">
    <text evidence="1">The sequence shown here is derived from an EMBL/GenBank/DDBJ whole genome shotgun (WGS) entry which is preliminary data.</text>
</comment>
<dbReference type="EMBL" id="JBHSLA010000002">
    <property type="protein sequence ID" value="MFC5195047.1"/>
    <property type="molecule type" value="Genomic_DNA"/>
</dbReference>
<dbReference type="RefSeq" id="WP_376859590.1">
    <property type="nucleotide sequence ID" value="NZ_JBHSLA010000002.1"/>
</dbReference>
<dbReference type="InterPro" id="IPR015003">
    <property type="entry name" value="DUF1853"/>
</dbReference>
<organism evidence="1 2">
    <name type="scientific">Bizionia hallyeonensis</name>
    <dbReference type="NCBI Taxonomy" id="1123757"/>
    <lineage>
        <taxon>Bacteria</taxon>
        <taxon>Pseudomonadati</taxon>
        <taxon>Bacteroidota</taxon>
        <taxon>Flavobacteriia</taxon>
        <taxon>Flavobacteriales</taxon>
        <taxon>Flavobacteriaceae</taxon>
        <taxon>Bizionia</taxon>
    </lineage>
</organism>
<name>A0ABW0C4A4_9FLAO</name>
<evidence type="ECO:0000313" key="2">
    <source>
        <dbReference type="Proteomes" id="UP001596162"/>
    </source>
</evidence>